<name>A0A1I5TPM8_9BACT</name>
<evidence type="ECO:0000256" key="2">
    <source>
        <dbReference type="SAM" id="Phobius"/>
    </source>
</evidence>
<evidence type="ECO:0000313" key="4">
    <source>
        <dbReference type="Proteomes" id="UP000199306"/>
    </source>
</evidence>
<keyword evidence="4" id="KW-1185">Reference proteome</keyword>
<dbReference type="Proteomes" id="UP000199306">
    <property type="component" value="Unassembled WGS sequence"/>
</dbReference>
<organism evidence="3 4">
    <name type="scientific">Pseudarcicella hirudinis</name>
    <dbReference type="NCBI Taxonomy" id="1079859"/>
    <lineage>
        <taxon>Bacteria</taxon>
        <taxon>Pseudomonadati</taxon>
        <taxon>Bacteroidota</taxon>
        <taxon>Cytophagia</taxon>
        <taxon>Cytophagales</taxon>
        <taxon>Flectobacillaceae</taxon>
        <taxon>Pseudarcicella</taxon>
    </lineage>
</organism>
<dbReference type="RefSeq" id="WP_143095217.1">
    <property type="nucleotide sequence ID" value="NZ_FOXH01000006.1"/>
</dbReference>
<evidence type="ECO:0000256" key="1">
    <source>
        <dbReference type="SAM" id="MobiDB-lite"/>
    </source>
</evidence>
<sequence length="98" mass="10948">MKKQAFFTPAEIAPDNEKSPGQKVSGSVYRHPAQERKAFFMILTGIVLLFNSCQSVIVDPSDDRKPFENVISMPLKYDNSQVVQGLKDSSSIVITTRK</sequence>
<dbReference type="EMBL" id="FOXH01000006">
    <property type="protein sequence ID" value="SFP84938.1"/>
    <property type="molecule type" value="Genomic_DNA"/>
</dbReference>
<reference evidence="3 4" key="1">
    <citation type="submission" date="2016-10" db="EMBL/GenBank/DDBJ databases">
        <authorList>
            <person name="de Groot N.N."/>
        </authorList>
    </citation>
    <scope>NUCLEOTIDE SEQUENCE [LARGE SCALE GENOMIC DNA]</scope>
    <source>
        <strain evidence="4">E92,LMG 26720,CCM 7988</strain>
    </source>
</reference>
<proteinExistence type="predicted"/>
<dbReference type="STRING" id="1079859.SAMN04515674_106140"/>
<evidence type="ECO:0000313" key="3">
    <source>
        <dbReference type="EMBL" id="SFP84938.1"/>
    </source>
</evidence>
<protein>
    <submittedName>
        <fullName evidence="3">Uncharacterized protein</fullName>
    </submittedName>
</protein>
<keyword evidence="2" id="KW-0812">Transmembrane</keyword>
<feature type="region of interest" description="Disordered" evidence="1">
    <location>
        <begin position="1"/>
        <end position="28"/>
    </location>
</feature>
<feature type="transmembrane region" description="Helical" evidence="2">
    <location>
        <begin position="38"/>
        <end position="57"/>
    </location>
</feature>
<dbReference type="AlphaFoldDB" id="A0A1I5TPM8"/>
<keyword evidence="2" id="KW-1133">Transmembrane helix</keyword>
<accession>A0A1I5TPM8</accession>
<gene>
    <name evidence="3" type="ORF">SAMN04515674_106140</name>
</gene>
<keyword evidence="2" id="KW-0472">Membrane</keyword>